<protein>
    <submittedName>
        <fullName evidence="2">Uncharacterized protein</fullName>
    </submittedName>
</protein>
<feature type="non-terminal residue" evidence="2">
    <location>
        <position position="1"/>
    </location>
</feature>
<reference evidence="2 3" key="1">
    <citation type="journal article" date="2013" name="Proc. Natl. Acad. Sci. U.S.A.">
        <title>The king cobra genome reveals dynamic gene evolution and adaptation in the snake venom system.</title>
        <authorList>
            <person name="Vonk F.J."/>
            <person name="Casewell N.R."/>
            <person name="Henkel C.V."/>
            <person name="Heimberg A.M."/>
            <person name="Jansen H.J."/>
            <person name="McCleary R.J."/>
            <person name="Kerkkamp H.M."/>
            <person name="Vos R.A."/>
            <person name="Guerreiro I."/>
            <person name="Calvete J.J."/>
            <person name="Wuster W."/>
            <person name="Woods A.E."/>
            <person name="Logan J.M."/>
            <person name="Harrison R.A."/>
            <person name="Castoe T.A."/>
            <person name="de Koning A.P."/>
            <person name="Pollock D.D."/>
            <person name="Yandell M."/>
            <person name="Calderon D."/>
            <person name="Renjifo C."/>
            <person name="Currier R.B."/>
            <person name="Salgado D."/>
            <person name="Pla D."/>
            <person name="Sanz L."/>
            <person name="Hyder A.S."/>
            <person name="Ribeiro J.M."/>
            <person name="Arntzen J.W."/>
            <person name="van den Thillart G.E."/>
            <person name="Boetzer M."/>
            <person name="Pirovano W."/>
            <person name="Dirks R.P."/>
            <person name="Spaink H.P."/>
            <person name="Duboule D."/>
            <person name="McGlinn E."/>
            <person name="Kini R.M."/>
            <person name="Richardson M.K."/>
        </authorList>
    </citation>
    <scope>NUCLEOTIDE SEQUENCE</scope>
    <source>
        <tissue evidence="2">Blood</tissue>
    </source>
</reference>
<evidence type="ECO:0000313" key="3">
    <source>
        <dbReference type="Proteomes" id="UP000018936"/>
    </source>
</evidence>
<dbReference type="EMBL" id="AZIM01032240">
    <property type="protein sequence ID" value="ETE56246.1"/>
    <property type="molecule type" value="Genomic_DNA"/>
</dbReference>
<keyword evidence="3" id="KW-1185">Reference proteome</keyword>
<evidence type="ECO:0000313" key="2">
    <source>
        <dbReference type="EMBL" id="ETE56246.1"/>
    </source>
</evidence>
<organism evidence="2 3">
    <name type="scientific">Ophiophagus hannah</name>
    <name type="common">King cobra</name>
    <name type="synonym">Naja hannah</name>
    <dbReference type="NCBI Taxonomy" id="8665"/>
    <lineage>
        <taxon>Eukaryota</taxon>
        <taxon>Metazoa</taxon>
        <taxon>Chordata</taxon>
        <taxon>Craniata</taxon>
        <taxon>Vertebrata</taxon>
        <taxon>Euteleostomi</taxon>
        <taxon>Lepidosauria</taxon>
        <taxon>Squamata</taxon>
        <taxon>Bifurcata</taxon>
        <taxon>Unidentata</taxon>
        <taxon>Episquamata</taxon>
        <taxon>Toxicofera</taxon>
        <taxon>Serpentes</taxon>
        <taxon>Colubroidea</taxon>
        <taxon>Elapidae</taxon>
        <taxon>Elapinae</taxon>
        <taxon>Ophiophagus</taxon>
    </lineage>
</organism>
<feature type="compositionally biased region" description="Basic and acidic residues" evidence="1">
    <location>
        <begin position="9"/>
        <end position="25"/>
    </location>
</feature>
<comment type="caution">
    <text evidence="2">The sequence shown here is derived from an EMBL/GenBank/DDBJ whole genome shotgun (WGS) entry which is preliminary data.</text>
</comment>
<dbReference type="AlphaFoldDB" id="V8N2W4"/>
<gene>
    <name evidence="2" type="ORF">L345_18043</name>
</gene>
<evidence type="ECO:0000256" key="1">
    <source>
        <dbReference type="SAM" id="MobiDB-lite"/>
    </source>
</evidence>
<proteinExistence type="predicted"/>
<dbReference type="Proteomes" id="UP000018936">
    <property type="component" value="Unassembled WGS sequence"/>
</dbReference>
<accession>V8N2W4</accession>
<sequence length="25" mass="2770">MVGIIAALVEREGREEGEGKKERGR</sequence>
<name>V8N2W4_OPHHA</name>
<feature type="region of interest" description="Disordered" evidence="1">
    <location>
        <begin position="1"/>
        <end position="25"/>
    </location>
</feature>